<name>A0AAV7W610_PLEWA</name>
<evidence type="ECO:0000313" key="1">
    <source>
        <dbReference type="EMBL" id="KAJ1208401.1"/>
    </source>
</evidence>
<dbReference type="AlphaFoldDB" id="A0AAV7W610"/>
<reference evidence="1" key="1">
    <citation type="journal article" date="2022" name="bioRxiv">
        <title>Sequencing and chromosome-scale assembly of the giantPleurodeles waltlgenome.</title>
        <authorList>
            <person name="Brown T."/>
            <person name="Elewa A."/>
            <person name="Iarovenko S."/>
            <person name="Subramanian E."/>
            <person name="Araus A.J."/>
            <person name="Petzold A."/>
            <person name="Susuki M."/>
            <person name="Suzuki K.-i.T."/>
            <person name="Hayashi T."/>
            <person name="Toyoda A."/>
            <person name="Oliveira C."/>
            <person name="Osipova E."/>
            <person name="Leigh N.D."/>
            <person name="Simon A."/>
            <person name="Yun M.H."/>
        </authorList>
    </citation>
    <scope>NUCLEOTIDE SEQUENCE</scope>
    <source>
        <strain evidence="1">20211129_DDA</strain>
        <tissue evidence="1">Liver</tissue>
    </source>
</reference>
<dbReference type="EMBL" id="JANPWB010000002">
    <property type="protein sequence ID" value="KAJ1208401.1"/>
    <property type="molecule type" value="Genomic_DNA"/>
</dbReference>
<accession>A0AAV7W610</accession>
<keyword evidence="2" id="KW-1185">Reference proteome</keyword>
<gene>
    <name evidence="1" type="ORF">NDU88_003787</name>
</gene>
<sequence>MLDTLSVPSPRSVLPPLSPRMDLSRSLPAACACMHTKTNNLAAVSAPPEARVGARVTNIIASHRHVSPAHLANKYLGLASGAENRK</sequence>
<dbReference type="Proteomes" id="UP001066276">
    <property type="component" value="Chromosome 1_2"/>
</dbReference>
<proteinExistence type="predicted"/>
<protein>
    <submittedName>
        <fullName evidence="1">Uncharacterized protein</fullName>
    </submittedName>
</protein>
<organism evidence="1 2">
    <name type="scientific">Pleurodeles waltl</name>
    <name type="common">Iberian ribbed newt</name>
    <dbReference type="NCBI Taxonomy" id="8319"/>
    <lineage>
        <taxon>Eukaryota</taxon>
        <taxon>Metazoa</taxon>
        <taxon>Chordata</taxon>
        <taxon>Craniata</taxon>
        <taxon>Vertebrata</taxon>
        <taxon>Euteleostomi</taxon>
        <taxon>Amphibia</taxon>
        <taxon>Batrachia</taxon>
        <taxon>Caudata</taxon>
        <taxon>Salamandroidea</taxon>
        <taxon>Salamandridae</taxon>
        <taxon>Pleurodelinae</taxon>
        <taxon>Pleurodeles</taxon>
    </lineage>
</organism>
<comment type="caution">
    <text evidence="1">The sequence shown here is derived from an EMBL/GenBank/DDBJ whole genome shotgun (WGS) entry which is preliminary data.</text>
</comment>
<evidence type="ECO:0000313" key="2">
    <source>
        <dbReference type="Proteomes" id="UP001066276"/>
    </source>
</evidence>